<dbReference type="InterPro" id="IPR036291">
    <property type="entry name" value="NAD(P)-bd_dom_sf"/>
</dbReference>
<dbReference type="Gene3D" id="3.40.50.720">
    <property type="entry name" value="NAD(P)-binding Rossmann-like Domain"/>
    <property type="match status" value="1"/>
</dbReference>
<sequence length="220" mass="24530">MNVLLFGASGMVGQGVLHTCLEDSRVERILVVTRKVLDSTSPKVEQLVRQDFLDWSDVEDRFAGFDTCFFCLGVSSVGMDEARYRAVTYDITMAVALMLERVGSLRTFIYVSGAGTNAQGRQMWARVKGQTESALLLLPFRQIYCFRPGYIQPMHGVQSKTGWYNAIYKVAGWMYPVLRALAPKYVITTDEIGTAMIGVSERGFSRGILESVDIRDAAKV</sequence>
<dbReference type="RefSeq" id="WP_103931773.1">
    <property type="nucleotide sequence ID" value="NZ_FNVA01000001.1"/>
</dbReference>
<name>A0A1H5U8D1_9BACT</name>
<dbReference type="InterPro" id="IPR001509">
    <property type="entry name" value="Epimerase_deHydtase"/>
</dbReference>
<feature type="domain" description="NAD-dependent epimerase/dehydratase" evidence="2">
    <location>
        <begin position="3"/>
        <end position="114"/>
    </location>
</feature>
<comment type="subcellular location">
    <subcellularLocation>
        <location evidence="1">Membrane</location>
    </subcellularLocation>
</comment>
<organism evidence="3 4">
    <name type="scientific">Bryocella elongata</name>
    <dbReference type="NCBI Taxonomy" id="863522"/>
    <lineage>
        <taxon>Bacteria</taxon>
        <taxon>Pseudomonadati</taxon>
        <taxon>Acidobacteriota</taxon>
        <taxon>Terriglobia</taxon>
        <taxon>Terriglobales</taxon>
        <taxon>Acidobacteriaceae</taxon>
        <taxon>Bryocella</taxon>
    </lineage>
</organism>
<dbReference type="PANTHER" id="PTHR14097:SF8">
    <property type="entry name" value="NAD(P)-BINDING DOMAIN-CONTAINING PROTEIN"/>
    <property type="match status" value="1"/>
</dbReference>
<proteinExistence type="predicted"/>
<evidence type="ECO:0000313" key="3">
    <source>
        <dbReference type="EMBL" id="SEF71362.1"/>
    </source>
</evidence>
<dbReference type="AlphaFoldDB" id="A0A1H5U8D1"/>
<keyword evidence="4" id="KW-1185">Reference proteome</keyword>
<dbReference type="SUPFAM" id="SSF51735">
    <property type="entry name" value="NAD(P)-binding Rossmann-fold domains"/>
    <property type="match status" value="1"/>
</dbReference>
<dbReference type="PANTHER" id="PTHR14097">
    <property type="entry name" value="OXIDOREDUCTASE HTATIP2"/>
    <property type="match status" value="1"/>
</dbReference>
<reference evidence="3 4" key="1">
    <citation type="submission" date="2016-10" db="EMBL/GenBank/DDBJ databases">
        <authorList>
            <person name="de Groot N.N."/>
        </authorList>
    </citation>
    <scope>NUCLEOTIDE SEQUENCE [LARGE SCALE GENOMIC DNA]</scope>
    <source>
        <strain evidence="3 4">DSM 22489</strain>
    </source>
</reference>
<evidence type="ECO:0000256" key="1">
    <source>
        <dbReference type="ARBA" id="ARBA00004370"/>
    </source>
</evidence>
<evidence type="ECO:0000259" key="2">
    <source>
        <dbReference type="Pfam" id="PF01370"/>
    </source>
</evidence>
<dbReference type="OrthoDB" id="9785372at2"/>
<protein>
    <submittedName>
        <fullName evidence="3">NAD(P)H-binding</fullName>
    </submittedName>
</protein>
<accession>A0A1H5U8D1</accession>
<dbReference type="EMBL" id="FNVA01000001">
    <property type="protein sequence ID" value="SEF71362.1"/>
    <property type="molecule type" value="Genomic_DNA"/>
</dbReference>
<dbReference type="Proteomes" id="UP000236728">
    <property type="component" value="Unassembled WGS sequence"/>
</dbReference>
<gene>
    <name evidence="3" type="ORF">SAMN05421819_0913</name>
</gene>
<evidence type="ECO:0000313" key="4">
    <source>
        <dbReference type="Proteomes" id="UP000236728"/>
    </source>
</evidence>
<dbReference type="Pfam" id="PF01370">
    <property type="entry name" value="Epimerase"/>
    <property type="match status" value="1"/>
</dbReference>
<dbReference type="GO" id="GO:0016020">
    <property type="term" value="C:membrane"/>
    <property type="evidence" value="ECO:0007669"/>
    <property type="project" value="UniProtKB-SubCell"/>
</dbReference>